<keyword evidence="3" id="KW-0411">Iron-sulfur</keyword>
<evidence type="ECO:0000259" key="4">
    <source>
        <dbReference type="Pfam" id="PF04055"/>
    </source>
</evidence>
<proteinExistence type="predicted"/>
<keyword evidence="1" id="KW-0479">Metal-binding</keyword>
<dbReference type="EMBL" id="JAUSUQ010000014">
    <property type="protein sequence ID" value="MDQ0340478.1"/>
    <property type="molecule type" value="Genomic_DNA"/>
</dbReference>
<dbReference type="PANTHER" id="PTHR43432">
    <property type="entry name" value="SLR0285 PROTEIN"/>
    <property type="match status" value="1"/>
</dbReference>
<sequence length="279" mass="31880">MASSRLNITYGQPGRLLNPASGYLTGYTHTLNPYGGCAFACTFCYVRRLPVALFRQEEWGTWVHVKENAPQMLQKELQRAKQKGKVTIFMSSSTDPYQPLEGQIELSRRLLEVMVRNKPDFLFVQTRSPLITRDMELLLELKDRLCISITIETDLEQVRKTLSPAAPPLAARLKALTTLKQAGLPVQAAVSPILPYSELFAKRLKEVVDWVCLDDFFRGDGARGKRTEKLGIKSLYHQLDYADWYSPDKFDETYSIFKDVFGEQRVLTSQQGFMPFLRV</sequence>
<evidence type="ECO:0000313" key="5">
    <source>
        <dbReference type="EMBL" id="MDQ0340478.1"/>
    </source>
</evidence>
<dbReference type="SFLD" id="SFLDG01084">
    <property type="entry name" value="Uncharacterised_Radical_SAM_Su"/>
    <property type="match status" value="1"/>
</dbReference>
<evidence type="ECO:0000313" key="6">
    <source>
        <dbReference type="Proteomes" id="UP001232445"/>
    </source>
</evidence>
<comment type="caution">
    <text evidence="5">The sequence shown here is derived from an EMBL/GenBank/DDBJ whole genome shotgun (WGS) entry which is preliminary data.</text>
</comment>
<feature type="domain" description="Radical SAM core" evidence="4">
    <location>
        <begin position="32"/>
        <end position="189"/>
    </location>
</feature>
<protein>
    <submittedName>
        <fullName evidence="5">DNA repair photolyase</fullName>
    </submittedName>
</protein>
<evidence type="ECO:0000256" key="1">
    <source>
        <dbReference type="ARBA" id="ARBA00022723"/>
    </source>
</evidence>
<keyword evidence="6" id="KW-1185">Reference proteome</keyword>
<name>A0ABU0CVP0_9BACI</name>
<dbReference type="CDD" id="cd01335">
    <property type="entry name" value="Radical_SAM"/>
    <property type="match status" value="1"/>
</dbReference>
<dbReference type="SUPFAM" id="SSF102114">
    <property type="entry name" value="Radical SAM enzymes"/>
    <property type="match status" value="1"/>
</dbReference>
<dbReference type="InterPro" id="IPR040086">
    <property type="entry name" value="MJ0683-like"/>
</dbReference>
<gene>
    <name evidence="5" type="ORF">J2S00_003293</name>
</gene>
<dbReference type="Gene3D" id="3.80.30.30">
    <property type="match status" value="1"/>
</dbReference>
<evidence type="ECO:0000256" key="3">
    <source>
        <dbReference type="ARBA" id="ARBA00023014"/>
    </source>
</evidence>
<organism evidence="5 6">
    <name type="scientific">Caldalkalibacillus uzonensis</name>
    <dbReference type="NCBI Taxonomy" id="353224"/>
    <lineage>
        <taxon>Bacteria</taxon>
        <taxon>Bacillati</taxon>
        <taxon>Bacillota</taxon>
        <taxon>Bacilli</taxon>
        <taxon>Bacillales</taxon>
        <taxon>Bacillaceae</taxon>
        <taxon>Caldalkalibacillus</taxon>
    </lineage>
</organism>
<dbReference type="Proteomes" id="UP001232445">
    <property type="component" value="Unassembled WGS sequence"/>
</dbReference>
<dbReference type="InterPro" id="IPR007197">
    <property type="entry name" value="rSAM"/>
</dbReference>
<dbReference type="RefSeq" id="WP_307342172.1">
    <property type="nucleotide sequence ID" value="NZ_JAUSUQ010000014.1"/>
</dbReference>
<dbReference type="SFLD" id="SFLDS00029">
    <property type="entry name" value="Radical_SAM"/>
    <property type="match status" value="1"/>
</dbReference>
<keyword evidence="2" id="KW-0408">Iron</keyword>
<accession>A0ABU0CVP0</accession>
<dbReference type="PANTHER" id="PTHR43432:SF3">
    <property type="entry name" value="SLR0285 PROTEIN"/>
    <property type="match status" value="1"/>
</dbReference>
<reference evidence="5 6" key="1">
    <citation type="submission" date="2023-07" db="EMBL/GenBank/DDBJ databases">
        <title>Genomic Encyclopedia of Type Strains, Phase IV (KMG-IV): sequencing the most valuable type-strain genomes for metagenomic binning, comparative biology and taxonomic classification.</title>
        <authorList>
            <person name="Goeker M."/>
        </authorList>
    </citation>
    <scope>NUCLEOTIDE SEQUENCE [LARGE SCALE GENOMIC DNA]</scope>
    <source>
        <strain evidence="5 6">DSM 17740</strain>
    </source>
</reference>
<dbReference type="Pfam" id="PF04055">
    <property type="entry name" value="Radical_SAM"/>
    <property type="match status" value="1"/>
</dbReference>
<dbReference type="InterPro" id="IPR058240">
    <property type="entry name" value="rSAM_sf"/>
</dbReference>
<evidence type="ECO:0000256" key="2">
    <source>
        <dbReference type="ARBA" id="ARBA00023004"/>
    </source>
</evidence>